<gene>
    <name evidence="1" type="ORF">MHEC_21720</name>
</gene>
<keyword evidence="2" id="KW-1185">Reference proteome</keyword>
<dbReference type="AlphaFoldDB" id="A0A7R7YRR0"/>
<reference evidence="1 2" key="1">
    <citation type="submission" date="2020-12" db="EMBL/GenBank/DDBJ databases">
        <title>Complete genome sequence of Mycobacterium heckeshornense JCM 15655T, closely related to a pathogenic non-tuberculous mycobacterial species Mycobacterium xenopi.</title>
        <authorList>
            <person name="Yoshida M."/>
            <person name="Fukano H."/>
            <person name="Asakura T."/>
            <person name="Suzuki M."/>
            <person name="Hoshino Y."/>
        </authorList>
    </citation>
    <scope>NUCLEOTIDE SEQUENCE [LARGE SCALE GENOMIC DNA]</scope>
    <source>
        <strain evidence="1 2">JCM 15655</strain>
    </source>
</reference>
<protein>
    <submittedName>
        <fullName evidence="1">Uncharacterized protein</fullName>
    </submittedName>
</protein>
<name>A0A7R7YRR0_9MYCO</name>
<organism evidence="1 2">
    <name type="scientific">Mycobacterium heckeshornense</name>
    <dbReference type="NCBI Taxonomy" id="110505"/>
    <lineage>
        <taxon>Bacteria</taxon>
        <taxon>Bacillati</taxon>
        <taxon>Actinomycetota</taxon>
        <taxon>Actinomycetes</taxon>
        <taxon>Mycobacteriales</taxon>
        <taxon>Mycobacteriaceae</taxon>
        <taxon>Mycobacterium</taxon>
    </lineage>
</organism>
<accession>A0A7R7YRR0</accession>
<proteinExistence type="predicted"/>
<dbReference type="Proteomes" id="UP000595446">
    <property type="component" value="Chromosome"/>
</dbReference>
<evidence type="ECO:0000313" key="1">
    <source>
        <dbReference type="EMBL" id="BCO35739.1"/>
    </source>
</evidence>
<sequence length="60" mass="6275">MPDRATVLFHVCEMDSPIGKSKSSLQSVSGTVLKFVIVKRAMKPVCHVCSTLSAAVAAAA</sequence>
<dbReference type="EMBL" id="AP024237">
    <property type="protein sequence ID" value="BCO35739.1"/>
    <property type="molecule type" value="Genomic_DNA"/>
</dbReference>
<evidence type="ECO:0000313" key="2">
    <source>
        <dbReference type="Proteomes" id="UP000595446"/>
    </source>
</evidence>